<dbReference type="InParanoid" id="A0A482XN05"/>
<accession>A0A482XN05</accession>
<feature type="compositionally biased region" description="Basic residues" evidence="1">
    <location>
        <begin position="77"/>
        <end position="100"/>
    </location>
</feature>
<feature type="compositionally biased region" description="Polar residues" evidence="1">
    <location>
        <begin position="62"/>
        <end position="74"/>
    </location>
</feature>
<evidence type="ECO:0000313" key="3">
    <source>
        <dbReference type="Proteomes" id="UP000291343"/>
    </source>
</evidence>
<dbReference type="AlphaFoldDB" id="A0A482XN05"/>
<gene>
    <name evidence="2" type="ORF">LSTR_LSTR002591</name>
</gene>
<feature type="region of interest" description="Disordered" evidence="1">
    <location>
        <begin position="55"/>
        <end position="100"/>
    </location>
</feature>
<protein>
    <submittedName>
        <fullName evidence="2">Uncharacterized protein</fullName>
    </submittedName>
</protein>
<keyword evidence="3" id="KW-1185">Reference proteome</keyword>
<sequence length="100" mass="11852">MARRRSRATKKKCKFKLGKRKHNLLRQQAIENLRKQVKGKGFYLRSYRQGGGRILNFPPAQPTRNPTSSISNTFLGRRLHTARRQRKRPKKRAGKRKNRK</sequence>
<name>A0A482XN05_LAOST</name>
<organism evidence="2 3">
    <name type="scientific">Laodelphax striatellus</name>
    <name type="common">Small brown planthopper</name>
    <name type="synonym">Delphax striatella</name>
    <dbReference type="NCBI Taxonomy" id="195883"/>
    <lineage>
        <taxon>Eukaryota</taxon>
        <taxon>Metazoa</taxon>
        <taxon>Ecdysozoa</taxon>
        <taxon>Arthropoda</taxon>
        <taxon>Hexapoda</taxon>
        <taxon>Insecta</taxon>
        <taxon>Pterygota</taxon>
        <taxon>Neoptera</taxon>
        <taxon>Paraneoptera</taxon>
        <taxon>Hemiptera</taxon>
        <taxon>Auchenorrhyncha</taxon>
        <taxon>Fulgoroidea</taxon>
        <taxon>Delphacidae</taxon>
        <taxon>Criomorphinae</taxon>
        <taxon>Laodelphax</taxon>
    </lineage>
</organism>
<evidence type="ECO:0000313" key="2">
    <source>
        <dbReference type="EMBL" id="RZF46728.1"/>
    </source>
</evidence>
<comment type="caution">
    <text evidence="2">The sequence shown here is derived from an EMBL/GenBank/DDBJ whole genome shotgun (WGS) entry which is preliminary data.</text>
</comment>
<dbReference type="EMBL" id="QKKF02005739">
    <property type="protein sequence ID" value="RZF46728.1"/>
    <property type="molecule type" value="Genomic_DNA"/>
</dbReference>
<reference evidence="2 3" key="1">
    <citation type="journal article" date="2017" name="Gigascience">
        <title>Genome sequence of the small brown planthopper, Laodelphax striatellus.</title>
        <authorList>
            <person name="Zhu J."/>
            <person name="Jiang F."/>
            <person name="Wang X."/>
            <person name="Yang P."/>
            <person name="Bao Y."/>
            <person name="Zhao W."/>
            <person name="Wang W."/>
            <person name="Lu H."/>
            <person name="Wang Q."/>
            <person name="Cui N."/>
            <person name="Li J."/>
            <person name="Chen X."/>
            <person name="Luo L."/>
            <person name="Yu J."/>
            <person name="Kang L."/>
            <person name="Cui F."/>
        </authorList>
    </citation>
    <scope>NUCLEOTIDE SEQUENCE [LARGE SCALE GENOMIC DNA]</scope>
    <source>
        <strain evidence="2">Lst14</strain>
    </source>
</reference>
<evidence type="ECO:0000256" key="1">
    <source>
        <dbReference type="SAM" id="MobiDB-lite"/>
    </source>
</evidence>
<proteinExistence type="predicted"/>
<dbReference type="Proteomes" id="UP000291343">
    <property type="component" value="Unassembled WGS sequence"/>
</dbReference>